<dbReference type="Proteomes" id="UP000226079">
    <property type="component" value="Unassembled WGS sequence"/>
</dbReference>
<evidence type="ECO:0000313" key="9">
    <source>
        <dbReference type="Proteomes" id="UP000226079"/>
    </source>
</evidence>
<feature type="transmembrane region" description="Helical" evidence="5">
    <location>
        <begin position="345"/>
        <end position="364"/>
    </location>
</feature>
<evidence type="ECO:0000256" key="2">
    <source>
        <dbReference type="ARBA" id="ARBA00022692"/>
    </source>
</evidence>
<feature type="transmembrane region" description="Helical" evidence="5">
    <location>
        <begin position="114"/>
        <end position="139"/>
    </location>
</feature>
<feature type="transmembrane region" description="Helical" evidence="5">
    <location>
        <begin position="146"/>
        <end position="170"/>
    </location>
</feature>
<dbReference type="EMBL" id="PDJC01000001">
    <property type="protein sequence ID" value="PFG18464.1"/>
    <property type="molecule type" value="Genomic_DNA"/>
</dbReference>
<feature type="domain" description="Major facilitator superfamily (MFS) profile" evidence="6">
    <location>
        <begin position="23"/>
        <end position="469"/>
    </location>
</feature>
<feature type="transmembrane region" description="Helical" evidence="5">
    <location>
        <begin position="12"/>
        <end position="30"/>
    </location>
</feature>
<dbReference type="GO" id="GO:0005886">
    <property type="term" value="C:plasma membrane"/>
    <property type="evidence" value="ECO:0007669"/>
    <property type="project" value="UniProtKB-SubCell"/>
</dbReference>
<evidence type="ECO:0000256" key="3">
    <source>
        <dbReference type="ARBA" id="ARBA00022989"/>
    </source>
</evidence>
<dbReference type="Gene3D" id="1.20.1250.20">
    <property type="entry name" value="MFS general substrate transporter like domains"/>
    <property type="match status" value="1"/>
</dbReference>
<dbReference type="InterPro" id="IPR011701">
    <property type="entry name" value="MFS"/>
</dbReference>
<dbReference type="RefSeq" id="WP_098459133.1">
    <property type="nucleotide sequence ID" value="NZ_PDJC01000001.1"/>
</dbReference>
<sequence>MDTTLEPIKEPVGATSRAGLWAILAVVLIADMLDLMDSTLTNIAAPTIVAELGGGAGLLKWLGSAYALALGSLLVLGGRLGDRFGQRRVFLIGITGFTLASLACGLAWSPTVLVIARLIQGGFGALLIPQGLAIMTAVFPRDFKSVAFATFGPMMALASIGGPILGAYIVNANWFGLSWRPMFLINIVFGGLGLALAAKILPRIPADPKVVLDAPGSVLLSLAVLGTIAGLIEGPELGWGPWPLSLLAIGIAAFAAFAVRQAKAANPLILPSLLRNRGFTAGLLAGLGYFAVVTGMAYVVSLFCQQALHRDPVQTALTGIVPMSVGIIVASFIAAPLIGKLGRNLVAAGVLTTALGAGWLWLTVYSNGLALGTWDLVGPMVVTGLGMGLTFGTLFDIAVGDASPDEAGSAGGSLSAVQQLAGAIGSAVITSIWLAYGTDMAHAMQVCLIVVGIVCLAVLAIIPLLPRTAANAGHGE</sequence>
<reference evidence="8 9" key="1">
    <citation type="submission" date="2017-10" db="EMBL/GenBank/DDBJ databases">
        <title>Sequencing the genomes of 1000 actinobacteria strains.</title>
        <authorList>
            <person name="Klenk H.-P."/>
        </authorList>
    </citation>
    <scope>NUCLEOTIDE SEQUENCE [LARGE SCALE GENOMIC DNA]</scope>
    <source>
        <strain evidence="8 9">DSM 15597</strain>
    </source>
</reference>
<dbReference type="EMBL" id="PDJC01000001">
    <property type="protein sequence ID" value="PFG15506.1"/>
    <property type="molecule type" value="Genomic_DNA"/>
</dbReference>
<feature type="transmembrane region" description="Helical" evidence="5">
    <location>
        <begin position="58"/>
        <end position="77"/>
    </location>
</feature>
<comment type="caution">
    <text evidence="8">The sequence shown here is derived from an EMBL/GenBank/DDBJ whole genome shotgun (WGS) entry which is preliminary data.</text>
</comment>
<dbReference type="OrthoDB" id="7375466at2"/>
<keyword evidence="3 5" id="KW-1133">Transmembrane helix</keyword>
<feature type="transmembrane region" description="Helical" evidence="5">
    <location>
        <begin position="376"/>
        <end position="399"/>
    </location>
</feature>
<dbReference type="SUPFAM" id="SSF103473">
    <property type="entry name" value="MFS general substrate transporter"/>
    <property type="match status" value="1"/>
</dbReference>
<dbReference type="AlphaFoldDB" id="A0A2A9CVL8"/>
<feature type="transmembrane region" description="Helical" evidence="5">
    <location>
        <begin position="320"/>
        <end position="338"/>
    </location>
</feature>
<evidence type="ECO:0000256" key="1">
    <source>
        <dbReference type="ARBA" id="ARBA00004651"/>
    </source>
</evidence>
<dbReference type="InterPro" id="IPR020846">
    <property type="entry name" value="MFS_dom"/>
</dbReference>
<feature type="transmembrane region" description="Helical" evidence="5">
    <location>
        <begin position="442"/>
        <end position="465"/>
    </location>
</feature>
<feature type="transmembrane region" description="Helical" evidence="5">
    <location>
        <begin position="238"/>
        <end position="259"/>
    </location>
</feature>
<feature type="transmembrane region" description="Helical" evidence="5">
    <location>
        <begin position="89"/>
        <end position="108"/>
    </location>
</feature>
<evidence type="ECO:0000313" key="7">
    <source>
        <dbReference type="EMBL" id="PFG15506.1"/>
    </source>
</evidence>
<organism evidence="8 9">
    <name type="scientific">Propionicimonas paludicola</name>
    <dbReference type="NCBI Taxonomy" id="185243"/>
    <lineage>
        <taxon>Bacteria</taxon>
        <taxon>Bacillati</taxon>
        <taxon>Actinomycetota</taxon>
        <taxon>Actinomycetes</taxon>
        <taxon>Propionibacteriales</taxon>
        <taxon>Nocardioidaceae</taxon>
        <taxon>Propionicimonas</taxon>
    </lineage>
</organism>
<feature type="transmembrane region" description="Helical" evidence="5">
    <location>
        <begin position="279"/>
        <end position="300"/>
    </location>
</feature>
<keyword evidence="2 5" id="KW-0812">Transmembrane</keyword>
<comment type="subcellular location">
    <subcellularLocation>
        <location evidence="1">Cell membrane</location>
        <topology evidence="1">Multi-pass membrane protein</topology>
    </subcellularLocation>
</comment>
<evidence type="ECO:0000256" key="4">
    <source>
        <dbReference type="ARBA" id="ARBA00023136"/>
    </source>
</evidence>
<dbReference type="PROSITE" id="PS50850">
    <property type="entry name" value="MFS"/>
    <property type="match status" value="1"/>
</dbReference>
<dbReference type="InterPro" id="IPR036259">
    <property type="entry name" value="MFS_trans_sf"/>
</dbReference>
<gene>
    <name evidence="7" type="ORF">ATK74_0024</name>
    <name evidence="8" type="ORF">ATK74_3054</name>
</gene>
<keyword evidence="9" id="KW-1185">Reference proteome</keyword>
<proteinExistence type="predicted"/>
<evidence type="ECO:0000313" key="8">
    <source>
        <dbReference type="EMBL" id="PFG18464.1"/>
    </source>
</evidence>
<dbReference type="GO" id="GO:0022857">
    <property type="term" value="F:transmembrane transporter activity"/>
    <property type="evidence" value="ECO:0007669"/>
    <property type="project" value="InterPro"/>
</dbReference>
<accession>A0A2A9CVL8</accession>
<dbReference type="PANTHER" id="PTHR42718">
    <property type="entry name" value="MAJOR FACILITATOR SUPERFAMILY MULTIDRUG TRANSPORTER MFSC"/>
    <property type="match status" value="1"/>
</dbReference>
<evidence type="ECO:0000256" key="5">
    <source>
        <dbReference type="SAM" id="Phobius"/>
    </source>
</evidence>
<keyword evidence="4 5" id="KW-0472">Membrane</keyword>
<dbReference type="PANTHER" id="PTHR42718:SF39">
    <property type="entry name" value="ACTINORHODIN TRANSPORTER-RELATED"/>
    <property type="match status" value="1"/>
</dbReference>
<dbReference type="Pfam" id="PF07690">
    <property type="entry name" value="MFS_1"/>
    <property type="match status" value="1"/>
</dbReference>
<feature type="transmembrane region" description="Helical" evidence="5">
    <location>
        <begin position="210"/>
        <end position="232"/>
    </location>
</feature>
<protein>
    <submittedName>
        <fullName evidence="8">EmrB/QacA subfamily drug resistance transporter</fullName>
    </submittedName>
</protein>
<evidence type="ECO:0000259" key="6">
    <source>
        <dbReference type="PROSITE" id="PS50850"/>
    </source>
</evidence>
<feature type="transmembrane region" description="Helical" evidence="5">
    <location>
        <begin position="182"/>
        <end position="198"/>
    </location>
</feature>
<feature type="transmembrane region" description="Helical" evidence="5">
    <location>
        <begin position="420"/>
        <end position="436"/>
    </location>
</feature>
<name>A0A2A9CVL8_9ACTN</name>